<dbReference type="AlphaFoldDB" id="J9F9J9"/>
<gene>
    <name evidence="1" type="ORF">EVA_20332</name>
</gene>
<dbReference type="Gene3D" id="3.40.50.11820">
    <property type="match status" value="1"/>
</dbReference>
<keyword evidence="1" id="KW-0808">Transferase</keyword>
<dbReference type="InterPro" id="IPR043149">
    <property type="entry name" value="TagF_N"/>
</dbReference>
<accession>J9F9J9</accession>
<feature type="non-terminal residue" evidence="1">
    <location>
        <position position="1"/>
    </location>
</feature>
<dbReference type="EMBL" id="AMCI01008100">
    <property type="protein sequence ID" value="EJW91561.1"/>
    <property type="molecule type" value="Genomic_DNA"/>
</dbReference>
<name>J9F9J9_9ZZZZ</name>
<evidence type="ECO:0000313" key="1">
    <source>
        <dbReference type="EMBL" id="EJW91561.1"/>
    </source>
</evidence>
<organism evidence="1">
    <name type="scientific">gut metagenome</name>
    <dbReference type="NCBI Taxonomy" id="749906"/>
    <lineage>
        <taxon>unclassified sequences</taxon>
        <taxon>metagenomes</taxon>
        <taxon>organismal metagenomes</taxon>
    </lineage>
</organism>
<proteinExistence type="predicted"/>
<protein>
    <submittedName>
        <fullName evidence="1">CDP-glycerol:poly(Glycerophosphate) glycerophosphotransferase</fullName>
    </submittedName>
</protein>
<dbReference type="Pfam" id="PF04464">
    <property type="entry name" value="Glyphos_transf"/>
    <property type="match status" value="1"/>
</dbReference>
<dbReference type="InterPro" id="IPR007554">
    <property type="entry name" value="Glycerophosphate_synth"/>
</dbReference>
<dbReference type="GO" id="GO:0016020">
    <property type="term" value="C:membrane"/>
    <property type="evidence" value="ECO:0007669"/>
    <property type="project" value="InterPro"/>
</dbReference>
<reference evidence="1" key="1">
    <citation type="journal article" date="2012" name="PLoS ONE">
        <title>Gene sets for utilization of primary and secondary nutrition supplies in the distal gut of endangered iberian lynx.</title>
        <authorList>
            <person name="Alcaide M."/>
            <person name="Messina E."/>
            <person name="Richter M."/>
            <person name="Bargiela R."/>
            <person name="Peplies J."/>
            <person name="Huws S.A."/>
            <person name="Newbold C.J."/>
            <person name="Golyshin P.N."/>
            <person name="Simon M.A."/>
            <person name="Lopez G."/>
            <person name="Yakimov M.M."/>
            <person name="Ferrer M."/>
        </authorList>
    </citation>
    <scope>NUCLEOTIDE SEQUENCE</scope>
</reference>
<dbReference type="PANTHER" id="PTHR37316">
    <property type="entry name" value="TEICHOIC ACID GLYCEROL-PHOSPHATE PRIMASE"/>
    <property type="match status" value="1"/>
</dbReference>
<dbReference type="GO" id="GO:0047355">
    <property type="term" value="F:CDP-glycerol glycerophosphotransferase activity"/>
    <property type="evidence" value="ECO:0007669"/>
    <property type="project" value="InterPro"/>
</dbReference>
<dbReference type="InterPro" id="IPR051612">
    <property type="entry name" value="Teichoic_Acid_Biosynth"/>
</dbReference>
<sequence length="156" mass="18115">GTPLKKIGCDALHKEMGKKEQKRTLKKYEREGQMIDFLPSPSPFYTEKIKSCFRLGKQAQVLEEGYPRNDSLFGRTREEGENLREKLGLPEEKKVILYAPTWRDDQHTAGTGYTYELGIDFDRLWAALGEKAVILFRAHYLISNGFDFDKYQGFIR</sequence>
<feature type="non-terminal residue" evidence="1">
    <location>
        <position position="156"/>
    </location>
</feature>
<comment type="caution">
    <text evidence="1">The sequence shown here is derived from an EMBL/GenBank/DDBJ whole genome shotgun (WGS) entry which is preliminary data.</text>
</comment>
<dbReference type="PANTHER" id="PTHR37316:SF3">
    <property type="entry name" value="TEICHOIC ACID GLYCEROL-PHOSPHATE TRANSFERASE"/>
    <property type="match status" value="1"/>
</dbReference>